<accession>A0A8X6UG31</accession>
<dbReference type="AlphaFoldDB" id="A0A8X6UG31"/>
<evidence type="ECO:0000313" key="2">
    <source>
        <dbReference type="EMBL" id="GFU13524.1"/>
    </source>
</evidence>
<sequence>MYPCLTNIVALFYSSLCWRCSFYIKSLTDKIAQYSPEEFERYHQLSILKEKKKVYDVLHKLQDVFSVPVFFMILANVLMCSAITGGLLLKTLDDFPIFLQIDLMYNLISGFSCIAVTLWIAGRVPIEMNTFKNSFYQKVHERLLHHHAVICMEELHLKTDLFNEPDFVLTGCNILPLKRSTILALVGTLFTYTVLVINTKVSKDPCTIANSTRSSISLNSF</sequence>
<protein>
    <recommendedName>
        <fullName evidence="4">Gustatory receptor</fullName>
    </recommendedName>
</protein>
<feature type="transmembrane region" description="Helical" evidence="1">
    <location>
        <begin position="103"/>
        <end position="122"/>
    </location>
</feature>
<dbReference type="Proteomes" id="UP000887013">
    <property type="component" value="Unassembled WGS sequence"/>
</dbReference>
<comment type="caution">
    <text evidence="2">The sequence shown here is derived from an EMBL/GenBank/DDBJ whole genome shotgun (WGS) entry which is preliminary data.</text>
</comment>
<evidence type="ECO:0000313" key="3">
    <source>
        <dbReference type="Proteomes" id="UP000887013"/>
    </source>
</evidence>
<evidence type="ECO:0000256" key="1">
    <source>
        <dbReference type="SAM" id="Phobius"/>
    </source>
</evidence>
<keyword evidence="1" id="KW-0472">Membrane</keyword>
<evidence type="ECO:0008006" key="4">
    <source>
        <dbReference type="Google" id="ProtNLM"/>
    </source>
</evidence>
<dbReference type="OrthoDB" id="5800391at2759"/>
<keyword evidence="1" id="KW-1133">Transmembrane helix</keyword>
<keyword evidence="1" id="KW-0812">Transmembrane</keyword>
<proteinExistence type="predicted"/>
<gene>
    <name evidence="2" type="primary">AVEN_238246_1</name>
    <name evidence="2" type="ORF">NPIL_435281</name>
</gene>
<keyword evidence="3" id="KW-1185">Reference proteome</keyword>
<name>A0A8X6UG31_NEPPI</name>
<organism evidence="2 3">
    <name type="scientific">Nephila pilipes</name>
    <name type="common">Giant wood spider</name>
    <name type="synonym">Nephila maculata</name>
    <dbReference type="NCBI Taxonomy" id="299642"/>
    <lineage>
        <taxon>Eukaryota</taxon>
        <taxon>Metazoa</taxon>
        <taxon>Ecdysozoa</taxon>
        <taxon>Arthropoda</taxon>
        <taxon>Chelicerata</taxon>
        <taxon>Arachnida</taxon>
        <taxon>Araneae</taxon>
        <taxon>Araneomorphae</taxon>
        <taxon>Entelegynae</taxon>
        <taxon>Araneoidea</taxon>
        <taxon>Nephilidae</taxon>
        <taxon>Nephila</taxon>
    </lineage>
</organism>
<reference evidence="2" key="1">
    <citation type="submission" date="2020-08" db="EMBL/GenBank/DDBJ databases">
        <title>Multicomponent nature underlies the extraordinary mechanical properties of spider dragline silk.</title>
        <authorList>
            <person name="Kono N."/>
            <person name="Nakamura H."/>
            <person name="Mori M."/>
            <person name="Yoshida Y."/>
            <person name="Ohtoshi R."/>
            <person name="Malay A.D."/>
            <person name="Moran D.A.P."/>
            <person name="Tomita M."/>
            <person name="Numata K."/>
            <person name="Arakawa K."/>
        </authorList>
    </citation>
    <scope>NUCLEOTIDE SEQUENCE</scope>
</reference>
<dbReference type="EMBL" id="BMAW01125692">
    <property type="protein sequence ID" value="GFU13524.1"/>
    <property type="molecule type" value="Genomic_DNA"/>
</dbReference>
<feature type="transmembrane region" description="Helical" evidence="1">
    <location>
        <begin position="69"/>
        <end position="91"/>
    </location>
</feature>